<reference evidence="2" key="1">
    <citation type="journal article" date="2023" name="G3 (Bethesda)">
        <title>Whole genome assembly and annotation of the endangered Caribbean coral Acropora cervicornis.</title>
        <authorList>
            <person name="Selwyn J.D."/>
            <person name="Vollmer S.V."/>
        </authorList>
    </citation>
    <scope>NUCLEOTIDE SEQUENCE</scope>
    <source>
        <strain evidence="2">K2</strain>
    </source>
</reference>
<accession>A0AAD9R533</accession>
<feature type="non-terminal residue" evidence="2">
    <location>
        <position position="74"/>
    </location>
</feature>
<feature type="region of interest" description="Disordered" evidence="1">
    <location>
        <begin position="42"/>
        <end position="74"/>
    </location>
</feature>
<comment type="caution">
    <text evidence="2">The sequence shown here is derived from an EMBL/GenBank/DDBJ whole genome shotgun (WGS) entry which is preliminary data.</text>
</comment>
<keyword evidence="3" id="KW-1185">Reference proteome</keyword>
<dbReference type="Proteomes" id="UP001249851">
    <property type="component" value="Unassembled WGS sequence"/>
</dbReference>
<name>A0AAD9R533_ACRCE</name>
<protein>
    <submittedName>
        <fullName evidence="2">Uncharacterized protein</fullName>
    </submittedName>
</protein>
<gene>
    <name evidence="2" type="ORF">P5673_000950</name>
</gene>
<proteinExistence type="predicted"/>
<dbReference type="AlphaFoldDB" id="A0AAD9R533"/>
<sequence length="74" mass="8304">RDQLCHIRRTNNQWFGSRKPSFWKILCVHDSLRTITNSQISAATSQSQGGSDGYVSPTGESLQQRKQSGIKVIL</sequence>
<evidence type="ECO:0000256" key="1">
    <source>
        <dbReference type="SAM" id="MobiDB-lite"/>
    </source>
</evidence>
<feature type="compositionally biased region" description="Polar residues" evidence="1">
    <location>
        <begin position="58"/>
        <end position="67"/>
    </location>
</feature>
<evidence type="ECO:0000313" key="3">
    <source>
        <dbReference type="Proteomes" id="UP001249851"/>
    </source>
</evidence>
<dbReference type="EMBL" id="JARQWQ010000002">
    <property type="protein sequence ID" value="KAK2573307.1"/>
    <property type="molecule type" value="Genomic_DNA"/>
</dbReference>
<organism evidence="2 3">
    <name type="scientific">Acropora cervicornis</name>
    <name type="common">Staghorn coral</name>
    <dbReference type="NCBI Taxonomy" id="6130"/>
    <lineage>
        <taxon>Eukaryota</taxon>
        <taxon>Metazoa</taxon>
        <taxon>Cnidaria</taxon>
        <taxon>Anthozoa</taxon>
        <taxon>Hexacorallia</taxon>
        <taxon>Scleractinia</taxon>
        <taxon>Astrocoeniina</taxon>
        <taxon>Acroporidae</taxon>
        <taxon>Acropora</taxon>
    </lineage>
</organism>
<reference evidence="2" key="2">
    <citation type="journal article" date="2023" name="Science">
        <title>Genomic signatures of disease resistance in endangered staghorn corals.</title>
        <authorList>
            <person name="Vollmer S.V."/>
            <person name="Selwyn J.D."/>
            <person name="Despard B.A."/>
            <person name="Roesel C.L."/>
        </authorList>
    </citation>
    <scope>NUCLEOTIDE SEQUENCE</scope>
    <source>
        <strain evidence="2">K2</strain>
    </source>
</reference>
<evidence type="ECO:0000313" key="2">
    <source>
        <dbReference type="EMBL" id="KAK2573307.1"/>
    </source>
</evidence>